<dbReference type="InterPro" id="IPR029066">
    <property type="entry name" value="PLP-binding_barrel"/>
</dbReference>
<name>A0A5B9DN80_9HYPH</name>
<dbReference type="SUPFAM" id="SSF51419">
    <property type="entry name" value="PLP-binding barrel"/>
    <property type="match status" value="1"/>
</dbReference>
<gene>
    <name evidence="3" type="ORF">FNA67_09010</name>
</gene>
<proteinExistence type="inferred from homology"/>
<sequence>MNIESIRQTILDDRTKGIPGGTEPFALSDIARQGWNVLREDLPLPLMVIRRSALDHNAAVFGQYLSTNHLSLAPHGKTTMAPQIFAEQLANGGWAITAATASQVQVMRAYGVPRIILANQLVGRTNVLAIAREINADPGFDFLCFVDSVAQLETMARHLADIRLDHPIRLLIEIGVKGGRTGVRNPAEALALSAAIATADPGKFRFAGVATFEGVAPGLDRSTEPVAELADTILDIVRALPGAHYAGLEEFVLSGGGSSYFDIIADKFSTLALDIPVRVLLRSGCYVTNDSGSYKAAQDAANADPRRHWKSELKPALEAWSYVQSVPEPGLAFLTIGKRDVPYDAGLPRPFKLYRPGTGFLDVGEAEVFATNDQHAYVRLGPTTDWRVGDMIASGISHPCTAFDKWRFLPVVDDAYNVIDGVLTFF</sequence>
<dbReference type="SMART" id="SM01119">
    <property type="entry name" value="D-ser_dehydrat"/>
    <property type="match status" value="1"/>
</dbReference>
<dbReference type="Gene3D" id="3.20.20.10">
    <property type="entry name" value="Alanine racemase"/>
    <property type="match status" value="1"/>
</dbReference>
<dbReference type="Proteomes" id="UP000321062">
    <property type="component" value="Chromosome"/>
</dbReference>
<keyword evidence="2" id="KW-0456">Lyase</keyword>
<evidence type="ECO:0000256" key="1">
    <source>
        <dbReference type="ARBA" id="ARBA00005323"/>
    </source>
</evidence>
<dbReference type="Pfam" id="PF14031">
    <property type="entry name" value="D-ser_dehydrat"/>
    <property type="match status" value="1"/>
</dbReference>
<dbReference type="RefSeq" id="WP_147655808.1">
    <property type="nucleotide sequence ID" value="NZ_BMFM01000001.1"/>
</dbReference>
<dbReference type="InterPro" id="IPR001608">
    <property type="entry name" value="Ala_racemase_N"/>
</dbReference>
<reference evidence="3 4" key="1">
    <citation type="journal article" date="2015" name="Int. J. Syst. Evol. Microbiol.">
        <title>Youhaiella tibetensis gen. nov., sp. nov., isolated from subsurface sediment.</title>
        <authorList>
            <person name="Wang Y.X."/>
            <person name="Huang F.Q."/>
            <person name="Nogi Y."/>
            <person name="Pang S.J."/>
            <person name="Wang P.K."/>
            <person name="Lv J."/>
        </authorList>
    </citation>
    <scope>NUCLEOTIDE SEQUENCE [LARGE SCALE GENOMIC DNA]</scope>
    <source>
        <strain evidence="4">fig4</strain>
    </source>
</reference>
<dbReference type="EMBL" id="CP041690">
    <property type="protein sequence ID" value="QEE20304.1"/>
    <property type="molecule type" value="Genomic_DNA"/>
</dbReference>
<evidence type="ECO:0000313" key="4">
    <source>
        <dbReference type="Proteomes" id="UP000321062"/>
    </source>
</evidence>
<dbReference type="PANTHER" id="PTHR28004">
    <property type="entry name" value="ZGC:162816-RELATED"/>
    <property type="match status" value="1"/>
</dbReference>
<protein>
    <submittedName>
        <fullName evidence="3">Amino acid deaminase</fullName>
    </submittedName>
</protein>
<organism evidence="3 4">
    <name type="scientific">Paradevosia tibetensis</name>
    <dbReference type="NCBI Taxonomy" id="1447062"/>
    <lineage>
        <taxon>Bacteria</taxon>
        <taxon>Pseudomonadati</taxon>
        <taxon>Pseudomonadota</taxon>
        <taxon>Alphaproteobacteria</taxon>
        <taxon>Hyphomicrobiales</taxon>
        <taxon>Devosiaceae</taxon>
        <taxon>Paradevosia</taxon>
    </lineage>
</organism>
<dbReference type="CDD" id="cd06818">
    <property type="entry name" value="PLPDE_III_cryptic_DSD"/>
    <property type="match status" value="1"/>
</dbReference>
<dbReference type="InterPro" id="IPR026956">
    <property type="entry name" value="D-ser_dehydrat-like_dom"/>
</dbReference>
<dbReference type="PANTHER" id="PTHR28004:SF8">
    <property type="entry name" value="D-SERINE DEAMINASE"/>
    <property type="match status" value="1"/>
</dbReference>
<comment type="similarity">
    <text evidence="1">Belongs to the DSD1 family.</text>
</comment>
<dbReference type="InterPro" id="IPR051466">
    <property type="entry name" value="D-amino_acid_metab_enzyme"/>
</dbReference>
<evidence type="ECO:0000313" key="3">
    <source>
        <dbReference type="EMBL" id="QEE20304.1"/>
    </source>
</evidence>
<accession>A0A5B9DN80</accession>
<dbReference type="Pfam" id="PF01168">
    <property type="entry name" value="Ala_racemase_N"/>
    <property type="match status" value="1"/>
</dbReference>
<dbReference type="Gene3D" id="2.40.37.20">
    <property type="entry name" value="D-serine dehydratase-like domain"/>
    <property type="match status" value="1"/>
</dbReference>
<dbReference type="OrthoDB" id="9811417at2"/>
<keyword evidence="4" id="KW-1185">Reference proteome</keyword>
<evidence type="ECO:0000256" key="2">
    <source>
        <dbReference type="ARBA" id="ARBA00023239"/>
    </source>
</evidence>
<dbReference type="AlphaFoldDB" id="A0A5B9DN80"/>
<dbReference type="GO" id="GO:0016829">
    <property type="term" value="F:lyase activity"/>
    <property type="evidence" value="ECO:0007669"/>
    <property type="project" value="UniProtKB-KW"/>
</dbReference>
<dbReference type="KEGG" id="yti:FNA67_09010"/>
<dbReference type="InterPro" id="IPR042208">
    <property type="entry name" value="D-ser_dehydrat-like_sf"/>
</dbReference>